<proteinExistence type="predicted"/>
<feature type="region of interest" description="Disordered" evidence="1">
    <location>
        <begin position="18"/>
        <end position="66"/>
    </location>
</feature>
<name>A0A059C5Z3_EUCGR</name>
<feature type="region of interest" description="Disordered" evidence="1">
    <location>
        <begin position="104"/>
        <end position="129"/>
    </location>
</feature>
<accession>A0A059C5Z3</accession>
<sequence>MSKQSSSKLFIPVYLKETTSSNKTRRNINSQTAATKQPTNSYKQQTSGTKRREERGSRTADSKTVATLTATATSEEIGCGPQLQRILIPPTAARISEEQRKLTPYYTESSRSYRETSDVPGEKMDGSQPQRILIPAKVLTSSCRHFGRKLSTLST</sequence>
<evidence type="ECO:0000313" key="2">
    <source>
        <dbReference type="EMBL" id="KCW73601.1"/>
    </source>
</evidence>
<evidence type="ECO:0000256" key="1">
    <source>
        <dbReference type="SAM" id="MobiDB-lite"/>
    </source>
</evidence>
<dbReference type="AlphaFoldDB" id="A0A059C5Z3"/>
<dbReference type="EMBL" id="KK198757">
    <property type="protein sequence ID" value="KCW73601.1"/>
    <property type="molecule type" value="Genomic_DNA"/>
</dbReference>
<dbReference type="Gramene" id="KCW73601">
    <property type="protein sequence ID" value="KCW73601"/>
    <property type="gene ID" value="EUGRSUZ_E02166"/>
</dbReference>
<protein>
    <submittedName>
        <fullName evidence="2">Uncharacterized protein</fullName>
    </submittedName>
</protein>
<feature type="compositionally biased region" description="Polar residues" evidence="1">
    <location>
        <begin position="18"/>
        <end position="48"/>
    </location>
</feature>
<feature type="compositionally biased region" description="Basic and acidic residues" evidence="1">
    <location>
        <begin position="111"/>
        <end position="125"/>
    </location>
</feature>
<gene>
    <name evidence="2" type="ORF">EUGRSUZ_E02166</name>
</gene>
<organism evidence="2">
    <name type="scientific">Eucalyptus grandis</name>
    <name type="common">Flooded gum</name>
    <dbReference type="NCBI Taxonomy" id="71139"/>
    <lineage>
        <taxon>Eukaryota</taxon>
        <taxon>Viridiplantae</taxon>
        <taxon>Streptophyta</taxon>
        <taxon>Embryophyta</taxon>
        <taxon>Tracheophyta</taxon>
        <taxon>Spermatophyta</taxon>
        <taxon>Magnoliopsida</taxon>
        <taxon>eudicotyledons</taxon>
        <taxon>Gunneridae</taxon>
        <taxon>Pentapetalae</taxon>
        <taxon>rosids</taxon>
        <taxon>malvids</taxon>
        <taxon>Myrtales</taxon>
        <taxon>Myrtaceae</taxon>
        <taxon>Myrtoideae</taxon>
        <taxon>Eucalypteae</taxon>
        <taxon>Eucalyptus</taxon>
    </lineage>
</organism>
<feature type="compositionally biased region" description="Basic and acidic residues" evidence="1">
    <location>
        <begin position="50"/>
        <end position="61"/>
    </location>
</feature>
<dbReference type="InParanoid" id="A0A059C5Z3"/>
<reference evidence="2" key="1">
    <citation type="submission" date="2013-07" db="EMBL/GenBank/DDBJ databases">
        <title>The genome of Eucalyptus grandis.</title>
        <authorList>
            <person name="Schmutz J."/>
            <person name="Hayes R."/>
            <person name="Myburg A."/>
            <person name="Tuskan G."/>
            <person name="Grattapaglia D."/>
            <person name="Rokhsar D.S."/>
        </authorList>
    </citation>
    <scope>NUCLEOTIDE SEQUENCE</scope>
    <source>
        <tissue evidence="2">Leaf extractions</tissue>
    </source>
</reference>